<name>A0A7K5AEM0_9AVES</name>
<keyword evidence="3" id="KW-0328">Glycosyltransferase</keyword>
<dbReference type="GO" id="GO:0009435">
    <property type="term" value="P:NAD+ biosynthetic process"/>
    <property type="evidence" value="ECO:0007669"/>
    <property type="project" value="UniProtKB-UniPathway"/>
</dbReference>
<evidence type="ECO:0000256" key="2">
    <source>
        <dbReference type="ARBA" id="ARBA00009400"/>
    </source>
</evidence>
<dbReference type="AlphaFoldDB" id="A0A7K5AEM0"/>
<comment type="similarity">
    <text evidence="2">Belongs to the NadC/ModD family.</text>
</comment>
<dbReference type="GO" id="GO:0034213">
    <property type="term" value="P:quinolinate catabolic process"/>
    <property type="evidence" value="ECO:0007669"/>
    <property type="project" value="TreeGrafter"/>
</dbReference>
<dbReference type="UniPathway" id="UPA00253"/>
<evidence type="ECO:0000313" key="5">
    <source>
        <dbReference type="EMBL" id="NWR82202.1"/>
    </source>
</evidence>
<dbReference type="GO" id="GO:0005737">
    <property type="term" value="C:cytoplasm"/>
    <property type="evidence" value="ECO:0007669"/>
    <property type="project" value="TreeGrafter"/>
</dbReference>
<protein>
    <submittedName>
        <fullName evidence="5">NADC pyrophosphorylase</fullName>
    </submittedName>
</protein>
<dbReference type="SUPFAM" id="SSF51690">
    <property type="entry name" value="Nicotinate/Quinolinate PRTase C-terminal domain-like"/>
    <property type="match status" value="1"/>
</dbReference>
<feature type="domain" description="Quinolinate phosphoribosyl transferase C-terminal" evidence="4">
    <location>
        <begin position="2"/>
        <end position="83"/>
    </location>
</feature>
<feature type="non-terminal residue" evidence="5">
    <location>
        <position position="1"/>
    </location>
</feature>
<dbReference type="Proteomes" id="UP000517892">
    <property type="component" value="Unassembled WGS sequence"/>
</dbReference>
<organism evidence="5 6">
    <name type="scientific">Centropus unirufus</name>
    <dbReference type="NCBI Taxonomy" id="1118519"/>
    <lineage>
        <taxon>Eukaryota</taxon>
        <taxon>Metazoa</taxon>
        <taxon>Chordata</taxon>
        <taxon>Craniata</taxon>
        <taxon>Vertebrata</taxon>
        <taxon>Euteleostomi</taxon>
        <taxon>Archelosauria</taxon>
        <taxon>Archosauria</taxon>
        <taxon>Dinosauria</taxon>
        <taxon>Saurischia</taxon>
        <taxon>Theropoda</taxon>
        <taxon>Coelurosauria</taxon>
        <taxon>Aves</taxon>
        <taxon>Neognathae</taxon>
        <taxon>Neoaves</taxon>
        <taxon>Otidimorphae</taxon>
        <taxon>Cuculiformes</taxon>
        <taxon>Centropidae</taxon>
        <taxon>Centropus</taxon>
    </lineage>
</organism>
<sequence length="84" mass="8706">CGSKAEALRAAEAGVDIVLLDNFTPQALHEAAAAVKAARPRVVVEASGGIDLENLPRFLGPHIDVVSMGCLTHGVSSLDFALRV</sequence>
<dbReference type="OrthoDB" id="10067394at2759"/>
<dbReference type="PANTHER" id="PTHR32179:SF3">
    <property type="entry name" value="NICOTINATE-NUCLEOTIDE PYROPHOSPHORYLASE [CARBOXYLATING]"/>
    <property type="match status" value="1"/>
</dbReference>
<gene>
    <name evidence="5" type="primary">Qprt</name>
    <name evidence="5" type="ORF">CENUNI_R13071</name>
</gene>
<dbReference type="InterPro" id="IPR013785">
    <property type="entry name" value="Aldolase_TIM"/>
</dbReference>
<dbReference type="PANTHER" id="PTHR32179">
    <property type="entry name" value="NICOTINATE-NUCLEOTIDE PYROPHOSPHORYLASE [CARBOXYLATING]"/>
    <property type="match status" value="1"/>
</dbReference>
<dbReference type="Pfam" id="PF01729">
    <property type="entry name" value="QRPTase_C"/>
    <property type="match status" value="1"/>
</dbReference>
<keyword evidence="3" id="KW-0808">Transferase</keyword>
<comment type="pathway">
    <text evidence="1">Cofactor biosynthesis; NAD(+) biosynthesis.</text>
</comment>
<dbReference type="InterPro" id="IPR027277">
    <property type="entry name" value="NadC/ModD"/>
</dbReference>
<dbReference type="GO" id="GO:0004514">
    <property type="term" value="F:nicotinate-nucleotide diphosphorylase (carboxylating) activity"/>
    <property type="evidence" value="ECO:0007669"/>
    <property type="project" value="InterPro"/>
</dbReference>
<keyword evidence="6" id="KW-1185">Reference proteome</keyword>
<feature type="non-terminal residue" evidence="5">
    <location>
        <position position="84"/>
    </location>
</feature>
<proteinExistence type="inferred from homology"/>
<evidence type="ECO:0000256" key="3">
    <source>
        <dbReference type="ARBA" id="ARBA00022676"/>
    </source>
</evidence>
<reference evidence="5 6" key="1">
    <citation type="submission" date="2019-09" db="EMBL/GenBank/DDBJ databases">
        <title>Bird 10,000 Genomes (B10K) Project - Family phase.</title>
        <authorList>
            <person name="Zhang G."/>
        </authorList>
    </citation>
    <scope>NUCLEOTIDE SEQUENCE [LARGE SCALE GENOMIC DNA]</scope>
    <source>
        <strain evidence="5">B10K-DU-017-25</strain>
        <tissue evidence="5">Mixed tissue sample</tissue>
    </source>
</reference>
<evidence type="ECO:0000259" key="4">
    <source>
        <dbReference type="Pfam" id="PF01729"/>
    </source>
</evidence>
<accession>A0A7K5AEM0</accession>
<evidence type="ECO:0000313" key="6">
    <source>
        <dbReference type="Proteomes" id="UP000517892"/>
    </source>
</evidence>
<evidence type="ECO:0000256" key="1">
    <source>
        <dbReference type="ARBA" id="ARBA00004790"/>
    </source>
</evidence>
<dbReference type="Gene3D" id="3.20.20.70">
    <property type="entry name" value="Aldolase class I"/>
    <property type="match status" value="1"/>
</dbReference>
<dbReference type="InterPro" id="IPR002638">
    <property type="entry name" value="Quinolinate_PRibosylTrfase_C"/>
</dbReference>
<comment type="caution">
    <text evidence="5">The sequence shown here is derived from an EMBL/GenBank/DDBJ whole genome shotgun (WGS) entry which is preliminary data.</text>
</comment>
<dbReference type="EMBL" id="VYZI01004008">
    <property type="protein sequence ID" value="NWR82202.1"/>
    <property type="molecule type" value="Genomic_DNA"/>
</dbReference>
<dbReference type="InterPro" id="IPR036068">
    <property type="entry name" value="Nicotinate_pribotase-like_C"/>
</dbReference>